<gene>
    <name evidence="10" type="ordered locus">Sta7437_1971</name>
</gene>
<dbReference type="GO" id="GO:0006355">
    <property type="term" value="P:regulation of DNA-templated transcription"/>
    <property type="evidence" value="ECO:0007669"/>
    <property type="project" value="InterPro"/>
</dbReference>
<dbReference type="Gene3D" id="3.40.50.2300">
    <property type="match status" value="1"/>
</dbReference>
<dbReference type="SUPFAM" id="SSF52172">
    <property type="entry name" value="CheY-like"/>
    <property type="match status" value="1"/>
</dbReference>
<organism evidence="10 11">
    <name type="scientific">Stanieria cyanosphaera (strain ATCC 29371 / PCC 7437)</name>
    <dbReference type="NCBI Taxonomy" id="111780"/>
    <lineage>
        <taxon>Bacteria</taxon>
        <taxon>Bacillati</taxon>
        <taxon>Cyanobacteriota</taxon>
        <taxon>Cyanophyceae</taxon>
        <taxon>Pleurocapsales</taxon>
        <taxon>Dermocarpellaceae</taxon>
        <taxon>Stanieria</taxon>
    </lineage>
</organism>
<evidence type="ECO:0000313" key="11">
    <source>
        <dbReference type="Proteomes" id="UP000010473"/>
    </source>
</evidence>
<evidence type="ECO:0000259" key="8">
    <source>
        <dbReference type="PROSITE" id="PS50110"/>
    </source>
</evidence>
<dbReference type="FunFam" id="3.40.50.2300:FF:000002">
    <property type="entry name" value="DNA-binding response regulator PhoP"/>
    <property type="match status" value="1"/>
</dbReference>
<protein>
    <submittedName>
        <fullName evidence="10">Two component transcriptional regulator, winged helix family</fullName>
    </submittedName>
</protein>
<dbReference type="AlphaFoldDB" id="K9XSE8"/>
<proteinExistence type="predicted"/>
<dbReference type="eggNOG" id="COG0745">
    <property type="taxonomic scope" value="Bacteria"/>
</dbReference>
<dbReference type="GO" id="GO:0000976">
    <property type="term" value="F:transcription cis-regulatory region binding"/>
    <property type="evidence" value="ECO:0007669"/>
    <property type="project" value="TreeGrafter"/>
</dbReference>
<dbReference type="SMART" id="SM00448">
    <property type="entry name" value="REC"/>
    <property type="match status" value="1"/>
</dbReference>
<dbReference type="OrthoDB" id="483651at2"/>
<dbReference type="KEGG" id="scs:Sta7437_1971"/>
<dbReference type="GO" id="GO:0000156">
    <property type="term" value="F:phosphorelay response regulator activity"/>
    <property type="evidence" value="ECO:0007669"/>
    <property type="project" value="TreeGrafter"/>
</dbReference>
<dbReference type="SMART" id="SM00862">
    <property type="entry name" value="Trans_reg_C"/>
    <property type="match status" value="1"/>
</dbReference>
<evidence type="ECO:0000313" key="10">
    <source>
        <dbReference type="EMBL" id="AFZ35525.1"/>
    </source>
</evidence>
<accession>K9XSE8</accession>
<dbReference type="Gene3D" id="1.10.10.10">
    <property type="entry name" value="Winged helix-like DNA-binding domain superfamily/Winged helix DNA-binding domain"/>
    <property type="match status" value="1"/>
</dbReference>
<evidence type="ECO:0000256" key="2">
    <source>
        <dbReference type="ARBA" id="ARBA00023012"/>
    </source>
</evidence>
<evidence type="ECO:0000256" key="6">
    <source>
        <dbReference type="PROSITE-ProRule" id="PRU00169"/>
    </source>
</evidence>
<keyword evidence="4 7" id="KW-0238">DNA-binding</keyword>
<dbReference type="RefSeq" id="WP_015193196.1">
    <property type="nucleotide sequence ID" value="NC_019748.1"/>
</dbReference>
<keyword evidence="1 6" id="KW-0597">Phosphoprotein</keyword>
<dbReference type="Proteomes" id="UP000010473">
    <property type="component" value="Chromosome"/>
</dbReference>
<name>K9XSE8_STAC7</name>
<dbReference type="PANTHER" id="PTHR48111">
    <property type="entry name" value="REGULATOR OF RPOS"/>
    <property type="match status" value="1"/>
</dbReference>
<keyword evidence="2" id="KW-0902">Two-component regulatory system</keyword>
<dbReference type="EMBL" id="CP003653">
    <property type="protein sequence ID" value="AFZ35525.1"/>
    <property type="molecule type" value="Genomic_DNA"/>
</dbReference>
<evidence type="ECO:0000256" key="4">
    <source>
        <dbReference type="ARBA" id="ARBA00023125"/>
    </source>
</evidence>
<dbReference type="InterPro" id="IPR036388">
    <property type="entry name" value="WH-like_DNA-bd_sf"/>
</dbReference>
<dbReference type="InterPro" id="IPR001867">
    <property type="entry name" value="OmpR/PhoB-type_DNA-bd"/>
</dbReference>
<reference evidence="11" key="1">
    <citation type="journal article" date="2013" name="Proc. Natl. Acad. Sci. U.S.A.">
        <title>Improving the coverage of the cyanobacterial phylum using diversity-driven genome sequencing.</title>
        <authorList>
            <person name="Shih P.M."/>
            <person name="Wu D."/>
            <person name="Latifi A."/>
            <person name="Axen S.D."/>
            <person name="Fewer D.P."/>
            <person name="Talla E."/>
            <person name="Calteau A."/>
            <person name="Cai F."/>
            <person name="Tandeau de Marsac N."/>
            <person name="Rippka R."/>
            <person name="Herdman M."/>
            <person name="Sivonen K."/>
            <person name="Coursin T."/>
            <person name="Laurent T."/>
            <person name="Goodwin L."/>
            <person name="Nolan M."/>
            <person name="Davenport K.W."/>
            <person name="Han C.S."/>
            <person name="Rubin E.M."/>
            <person name="Eisen J.A."/>
            <person name="Woyke T."/>
            <person name="Gugger M."/>
            <person name="Kerfeld C.A."/>
        </authorList>
    </citation>
    <scope>NUCLEOTIDE SEQUENCE [LARGE SCALE GENOMIC DNA]</scope>
    <source>
        <strain evidence="11">ATCC 29371 / PCC 7437</strain>
    </source>
</reference>
<dbReference type="CDD" id="cd19935">
    <property type="entry name" value="REC_OmpR_CusR-like"/>
    <property type="match status" value="1"/>
</dbReference>
<keyword evidence="5" id="KW-0804">Transcription</keyword>
<dbReference type="PROSITE" id="PS50110">
    <property type="entry name" value="RESPONSE_REGULATORY"/>
    <property type="match status" value="1"/>
</dbReference>
<dbReference type="HOGENOM" id="CLU_000445_30_1_3"/>
<dbReference type="STRING" id="111780.Sta7437_1971"/>
<evidence type="ECO:0000256" key="7">
    <source>
        <dbReference type="PROSITE-ProRule" id="PRU01091"/>
    </source>
</evidence>
<dbReference type="Pfam" id="PF00072">
    <property type="entry name" value="Response_reg"/>
    <property type="match status" value="1"/>
</dbReference>
<feature type="modified residue" description="4-aspartylphosphate" evidence="6">
    <location>
        <position position="51"/>
    </location>
</feature>
<dbReference type="InterPro" id="IPR039420">
    <property type="entry name" value="WalR-like"/>
</dbReference>
<feature type="DNA-binding region" description="OmpR/PhoB-type" evidence="7">
    <location>
        <begin position="124"/>
        <end position="223"/>
    </location>
</feature>
<evidence type="ECO:0000256" key="3">
    <source>
        <dbReference type="ARBA" id="ARBA00023015"/>
    </source>
</evidence>
<dbReference type="PATRIC" id="fig|111780.3.peg.2061"/>
<evidence type="ECO:0000256" key="1">
    <source>
        <dbReference type="ARBA" id="ARBA00022553"/>
    </source>
</evidence>
<evidence type="ECO:0000259" key="9">
    <source>
        <dbReference type="PROSITE" id="PS51755"/>
    </source>
</evidence>
<dbReference type="CDD" id="cd00383">
    <property type="entry name" value="trans_reg_C"/>
    <property type="match status" value="1"/>
</dbReference>
<feature type="domain" description="OmpR/PhoB-type" evidence="9">
    <location>
        <begin position="124"/>
        <end position="223"/>
    </location>
</feature>
<dbReference type="InterPro" id="IPR011006">
    <property type="entry name" value="CheY-like_superfamily"/>
</dbReference>
<dbReference type="Gene3D" id="6.10.250.690">
    <property type="match status" value="1"/>
</dbReference>
<dbReference type="Pfam" id="PF00486">
    <property type="entry name" value="Trans_reg_C"/>
    <property type="match status" value="1"/>
</dbReference>
<keyword evidence="11" id="KW-1185">Reference proteome</keyword>
<sequence length="225" mass="25202">MKLLLVEDDINLAEVLAEALKHYGYAIDIVDDGELAWEQAISEDYSTILMDVELPKLDGISLCQRLRSHGSTVPILMMTGRDANTDKVIGLDAGADDYIVKPVDLLELMARIRALMRRGTVCAESNLVWNNLVLEPSSHEVTYNGQVLELTPKEFSLLELFLRSGKRVLSRQAIINNIWASEEPPSQEAVKAHIKYLRQKLKMAGAPQDIIETIRGVGYRLKSKD</sequence>
<dbReference type="GO" id="GO:0032993">
    <property type="term" value="C:protein-DNA complex"/>
    <property type="evidence" value="ECO:0007669"/>
    <property type="project" value="TreeGrafter"/>
</dbReference>
<dbReference type="PROSITE" id="PS51755">
    <property type="entry name" value="OMPR_PHOB"/>
    <property type="match status" value="1"/>
</dbReference>
<feature type="domain" description="Response regulatory" evidence="8">
    <location>
        <begin position="2"/>
        <end position="116"/>
    </location>
</feature>
<evidence type="ECO:0000256" key="5">
    <source>
        <dbReference type="ARBA" id="ARBA00023163"/>
    </source>
</evidence>
<keyword evidence="3" id="KW-0805">Transcription regulation</keyword>
<dbReference type="GO" id="GO:0005829">
    <property type="term" value="C:cytosol"/>
    <property type="evidence" value="ECO:0007669"/>
    <property type="project" value="TreeGrafter"/>
</dbReference>
<dbReference type="InterPro" id="IPR001789">
    <property type="entry name" value="Sig_transdc_resp-reg_receiver"/>
</dbReference>
<dbReference type="PANTHER" id="PTHR48111:SF15">
    <property type="entry name" value="OMPR SUBFAMILY"/>
    <property type="match status" value="1"/>
</dbReference>